<dbReference type="InterPro" id="IPR000014">
    <property type="entry name" value="PAS"/>
</dbReference>
<dbReference type="InterPro" id="IPR003661">
    <property type="entry name" value="HisK_dim/P_dom"/>
</dbReference>
<evidence type="ECO:0000256" key="4">
    <source>
        <dbReference type="ARBA" id="ARBA00022679"/>
    </source>
</evidence>
<dbReference type="InterPro" id="IPR050736">
    <property type="entry name" value="Sensor_HK_Regulatory"/>
</dbReference>
<dbReference type="CDD" id="cd00082">
    <property type="entry name" value="HisKA"/>
    <property type="match status" value="1"/>
</dbReference>
<evidence type="ECO:0000259" key="10">
    <source>
        <dbReference type="PROSITE" id="PS50112"/>
    </source>
</evidence>
<evidence type="ECO:0000256" key="3">
    <source>
        <dbReference type="ARBA" id="ARBA00022553"/>
    </source>
</evidence>
<dbReference type="SMART" id="SM00065">
    <property type="entry name" value="GAF"/>
    <property type="match status" value="1"/>
</dbReference>
<dbReference type="InterPro" id="IPR013767">
    <property type="entry name" value="PAS_fold"/>
</dbReference>
<evidence type="ECO:0000256" key="7">
    <source>
        <dbReference type="ARBA" id="ARBA00023136"/>
    </source>
</evidence>
<evidence type="ECO:0000256" key="1">
    <source>
        <dbReference type="ARBA" id="ARBA00000085"/>
    </source>
</evidence>
<dbReference type="FunFam" id="1.10.287.130:FF:000001">
    <property type="entry name" value="Two-component sensor histidine kinase"/>
    <property type="match status" value="1"/>
</dbReference>
<evidence type="ECO:0000256" key="6">
    <source>
        <dbReference type="ARBA" id="ARBA00023012"/>
    </source>
</evidence>
<dbReference type="SMART" id="SM00387">
    <property type="entry name" value="HATPase_c"/>
    <property type="match status" value="1"/>
</dbReference>
<dbReference type="CDD" id="cd00130">
    <property type="entry name" value="PAS"/>
    <property type="match status" value="1"/>
</dbReference>
<dbReference type="PRINTS" id="PR00344">
    <property type="entry name" value="BCTRLSENSOR"/>
</dbReference>
<dbReference type="Pfam" id="PF02518">
    <property type="entry name" value="HATPase_c"/>
    <property type="match status" value="1"/>
</dbReference>
<evidence type="ECO:0000259" key="9">
    <source>
        <dbReference type="PROSITE" id="PS50109"/>
    </source>
</evidence>
<dbReference type="GO" id="GO:0000155">
    <property type="term" value="F:phosphorelay sensor kinase activity"/>
    <property type="evidence" value="ECO:0007669"/>
    <property type="project" value="InterPro"/>
</dbReference>
<comment type="caution">
    <text evidence="11">The sequence shown here is derived from an EMBL/GenBank/DDBJ whole genome shotgun (WGS) entry which is preliminary data.</text>
</comment>
<accession>A0A7C4Q265</accession>
<dbReference type="InterPro" id="IPR005467">
    <property type="entry name" value="His_kinase_dom"/>
</dbReference>
<dbReference type="NCBIfam" id="TIGR00229">
    <property type="entry name" value="sensory_box"/>
    <property type="match status" value="1"/>
</dbReference>
<dbReference type="Pfam" id="PF01590">
    <property type="entry name" value="GAF"/>
    <property type="match status" value="1"/>
</dbReference>
<dbReference type="SUPFAM" id="SSF55785">
    <property type="entry name" value="PYP-like sensor domain (PAS domain)"/>
    <property type="match status" value="1"/>
</dbReference>
<dbReference type="InterPro" id="IPR003594">
    <property type="entry name" value="HATPase_dom"/>
</dbReference>
<dbReference type="InterPro" id="IPR004358">
    <property type="entry name" value="Sig_transdc_His_kin-like_C"/>
</dbReference>
<comment type="catalytic activity">
    <reaction evidence="1">
        <text>ATP + protein L-histidine = ADP + protein N-phospho-L-histidine.</text>
        <dbReference type="EC" id="2.7.13.3"/>
    </reaction>
</comment>
<dbReference type="Pfam" id="PF00989">
    <property type="entry name" value="PAS"/>
    <property type="match status" value="1"/>
</dbReference>
<dbReference type="SMART" id="SM00388">
    <property type="entry name" value="HisKA"/>
    <property type="match status" value="1"/>
</dbReference>
<sequence>MNWEQAYRELLKQYNQVKTEYERAIQRVQELESQPRNGASAAAAKAEVVAADVASPANYEATLKRLVRQIGAILQAEKVVFMLHDPEEGELRAYPPAYGLTEDEIRLLRVRATQGISGEVFREGKPIIVHDAITDPRTSKEHVAMLHIRNLVCVPLILEKRDEENRVIDRQTIGVLHAFNKQRGGHFIDEDVRLLERMARNAAAVIAGMRLYQAILEEKEELVHTIESLRAGLLLVHHNGRINQMNAAARRVFGLGADVLGKNYAEILNNETIRAMIRAALEEEKEGELVEITVQIDGKEHIYQVQNAIVRGEDQKPMGTVMIFNDITDIRNLERMKSAFVATVSHELRTPLTAIKGFISTLLMDSEDAFTPEDRREFYSIIDQETDRLTRLINDLLNIARIEAGESLKPIYKHVDFYSLSKKVVMIQRQATTKHTIIHDVPEDLPKIVADEDKVDQILTNLLSNAIKYSPNGGEIRVKAWEEDADHIVFYVSDQGMGIPKEHLTKVFEKFHRVDNTDTRKQYGTGLGLYLVKHLVEVIHGGQIWVEIESCTFCWSPMGAVRLPCAGWITCVNWD</sequence>
<dbReference type="PANTHER" id="PTHR43711:SF1">
    <property type="entry name" value="HISTIDINE KINASE 1"/>
    <property type="match status" value="1"/>
</dbReference>
<name>A0A7C4Q265_9CHLR</name>
<proteinExistence type="predicted"/>
<protein>
    <recommendedName>
        <fullName evidence="2">histidine kinase</fullName>
        <ecNumber evidence="2">2.7.13.3</ecNumber>
    </recommendedName>
</protein>
<feature type="domain" description="Histidine kinase" evidence="9">
    <location>
        <begin position="343"/>
        <end position="567"/>
    </location>
</feature>
<evidence type="ECO:0000256" key="8">
    <source>
        <dbReference type="SAM" id="Coils"/>
    </source>
</evidence>
<dbReference type="AlphaFoldDB" id="A0A7C4Q265"/>
<dbReference type="Gene3D" id="3.30.450.20">
    <property type="entry name" value="PAS domain"/>
    <property type="match status" value="1"/>
</dbReference>
<dbReference type="SUPFAM" id="SSF55874">
    <property type="entry name" value="ATPase domain of HSP90 chaperone/DNA topoisomerase II/histidine kinase"/>
    <property type="match status" value="1"/>
</dbReference>
<dbReference type="FunFam" id="3.30.565.10:FF:000006">
    <property type="entry name" value="Sensor histidine kinase WalK"/>
    <property type="match status" value="1"/>
</dbReference>
<dbReference type="SMART" id="SM00091">
    <property type="entry name" value="PAS"/>
    <property type="match status" value="1"/>
</dbReference>
<dbReference type="InterPro" id="IPR036097">
    <property type="entry name" value="HisK_dim/P_sf"/>
</dbReference>
<feature type="coiled-coil region" evidence="8">
    <location>
        <begin position="7"/>
        <end position="34"/>
    </location>
</feature>
<dbReference type="PROSITE" id="PS50112">
    <property type="entry name" value="PAS"/>
    <property type="match status" value="1"/>
</dbReference>
<dbReference type="EC" id="2.7.13.3" evidence="2"/>
<keyword evidence="3" id="KW-0597">Phosphoprotein</keyword>
<organism evidence="11">
    <name type="scientific">Bellilinea caldifistulae</name>
    <dbReference type="NCBI Taxonomy" id="360411"/>
    <lineage>
        <taxon>Bacteria</taxon>
        <taxon>Bacillati</taxon>
        <taxon>Chloroflexota</taxon>
        <taxon>Anaerolineae</taxon>
        <taxon>Anaerolineales</taxon>
        <taxon>Anaerolineaceae</taxon>
        <taxon>Bellilinea</taxon>
    </lineage>
</organism>
<keyword evidence="8" id="KW-0175">Coiled coil</keyword>
<dbReference type="PANTHER" id="PTHR43711">
    <property type="entry name" value="TWO-COMPONENT HISTIDINE KINASE"/>
    <property type="match status" value="1"/>
</dbReference>
<dbReference type="SUPFAM" id="SSF47384">
    <property type="entry name" value="Homodimeric domain of signal transducing histidine kinase"/>
    <property type="match status" value="1"/>
</dbReference>
<dbReference type="PROSITE" id="PS50109">
    <property type="entry name" value="HIS_KIN"/>
    <property type="match status" value="1"/>
</dbReference>
<dbReference type="SUPFAM" id="SSF55781">
    <property type="entry name" value="GAF domain-like"/>
    <property type="match status" value="1"/>
</dbReference>
<dbReference type="InterPro" id="IPR035965">
    <property type="entry name" value="PAS-like_dom_sf"/>
</dbReference>
<feature type="domain" description="PAS" evidence="10">
    <location>
        <begin position="218"/>
        <end position="255"/>
    </location>
</feature>
<evidence type="ECO:0000256" key="2">
    <source>
        <dbReference type="ARBA" id="ARBA00012438"/>
    </source>
</evidence>
<dbReference type="InterPro" id="IPR003018">
    <property type="entry name" value="GAF"/>
</dbReference>
<dbReference type="Gene3D" id="3.30.450.40">
    <property type="match status" value="1"/>
</dbReference>
<dbReference type="Pfam" id="PF00512">
    <property type="entry name" value="HisKA"/>
    <property type="match status" value="1"/>
</dbReference>
<keyword evidence="4" id="KW-0808">Transferase</keyword>
<dbReference type="Gene3D" id="1.10.287.130">
    <property type="match status" value="1"/>
</dbReference>
<evidence type="ECO:0000313" key="11">
    <source>
        <dbReference type="EMBL" id="HGS87671.1"/>
    </source>
</evidence>
<gene>
    <name evidence="11" type="ORF">ENT17_08635</name>
</gene>
<dbReference type="GO" id="GO:0006355">
    <property type="term" value="P:regulation of DNA-templated transcription"/>
    <property type="evidence" value="ECO:0007669"/>
    <property type="project" value="InterPro"/>
</dbReference>
<keyword evidence="5 11" id="KW-0418">Kinase</keyword>
<dbReference type="Gene3D" id="3.30.565.10">
    <property type="entry name" value="Histidine kinase-like ATPase, C-terminal domain"/>
    <property type="match status" value="1"/>
</dbReference>
<dbReference type="InterPro" id="IPR029016">
    <property type="entry name" value="GAF-like_dom_sf"/>
</dbReference>
<keyword evidence="7" id="KW-0472">Membrane</keyword>
<evidence type="ECO:0000256" key="5">
    <source>
        <dbReference type="ARBA" id="ARBA00022777"/>
    </source>
</evidence>
<reference evidence="11" key="1">
    <citation type="journal article" date="2020" name="mSystems">
        <title>Genome- and Community-Level Interaction Insights into Carbon Utilization and Element Cycling Functions of Hydrothermarchaeota in Hydrothermal Sediment.</title>
        <authorList>
            <person name="Zhou Z."/>
            <person name="Liu Y."/>
            <person name="Xu W."/>
            <person name="Pan J."/>
            <person name="Luo Z.H."/>
            <person name="Li M."/>
        </authorList>
    </citation>
    <scope>NUCLEOTIDE SEQUENCE [LARGE SCALE GENOMIC DNA]</scope>
    <source>
        <strain evidence="11">SpSt-556</strain>
    </source>
</reference>
<keyword evidence="6" id="KW-0902">Two-component regulatory system</keyword>
<dbReference type="EMBL" id="DSXR01000086">
    <property type="protein sequence ID" value="HGS87671.1"/>
    <property type="molecule type" value="Genomic_DNA"/>
</dbReference>
<dbReference type="InterPro" id="IPR036890">
    <property type="entry name" value="HATPase_C_sf"/>
</dbReference>